<feature type="transmembrane region" description="Helical" evidence="13">
    <location>
        <begin position="734"/>
        <end position="757"/>
    </location>
</feature>
<keyword evidence="7" id="KW-0479">Metal-binding</keyword>
<keyword evidence="6" id="KW-0808">Transferase</keyword>
<dbReference type="FunFam" id="3.90.79.10:FF:000012">
    <property type="entry name" value="Isopentenyl-diphosphate Delta-isomerase 1"/>
    <property type="match status" value="1"/>
</dbReference>
<dbReference type="Pfam" id="PF00494">
    <property type="entry name" value="SQS_PSY"/>
    <property type="match status" value="1"/>
</dbReference>
<keyword evidence="13" id="KW-0812">Transmembrane</keyword>
<dbReference type="SFLD" id="SFLDG01018">
    <property type="entry name" value="Squalene/Phytoene_Synthase_Lik"/>
    <property type="match status" value="1"/>
</dbReference>
<dbReference type="InterPro" id="IPR000086">
    <property type="entry name" value="NUDIX_hydrolase_dom"/>
</dbReference>
<dbReference type="GO" id="GO:0006694">
    <property type="term" value="P:steroid biosynthetic process"/>
    <property type="evidence" value="ECO:0007669"/>
    <property type="project" value="UniProtKB-KW"/>
</dbReference>
<dbReference type="PROSITE" id="PS51462">
    <property type="entry name" value="NUDIX"/>
    <property type="match status" value="1"/>
</dbReference>
<dbReference type="SUPFAM" id="SSF48576">
    <property type="entry name" value="Terpenoid synthases"/>
    <property type="match status" value="1"/>
</dbReference>
<dbReference type="UniPathway" id="UPA00059">
    <property type="reaction ID" value="UER00104"/>
</dbReference>
<proteinExistence type="inferred from homology"/>
<dbReference type="InterPro" id="IPR006449">
    <property type="entry name" value="Squal_synth-like"/>
</dbReference>
<protein>
    <recommendedName>
        <fullName evidence="14">Nudix hydrolase domain-containing protein</fullName>
    </recommendedName>
</protein>
<comment type="similarity">
    <text evidence="4">Belongs to the IPP isomerase type 1 family.</text>
</comment>
<dbReference type="SUPFAM" id="SSF55811">
    <property type="entry name" value="Nudix"/>
    <property type="match status" value="1"/>
</dbReference>
<dbReference type="CDD" id="cd02885">
    <property type="entry name" value="NUDIX_IPP_Isomerase"/>
    <property type="match status" value="1"/>
</dbReference>
<reference evidence="15" key="1">
    <citation type="submission" date="2021-01" db="EMBL/GenBank/DDBJ databases">
        <authorList>
            <person name="Corre E."/>
            <person name="Pelletier E."/>
            <person name="Niang G."/>
            <person name="Scheremetjew M."/>
            <person name="Finn R."/>
            <person name="Kale V."/>
            <person name="Holt S."/>
            <person name="Cochrane G."/>
            <person name="Meng A."/>
            <person name="Brown T."/>
            <person name="Cohen L."/>
        </authorList>
    </citation>
    <scope>NUCLEOTIDE SEQUENCE</scope>
    <source>
        <strain evidence="15">CCMP2877</strain>
    </source>
</reference>
<evidence type="ECO:0000256" key="4">
    <source>
        <dbReference type="ARBA" id="ARBA00007579"/>
    </source>
</evidence>
<dbReference type="Gene3D" id="1.10.600.10">
    <property type="entry name" value="Farnesyl Diphosphate Synthase"/>
    <property type="match status" value="1"/>
</dbReference>
<dbReference type="InterPro" id="IPR019845">
    <property type="entry name" value="Squalene/phytoene_synthase_CS"/>
</dbReference>
<organism evidence="15">
    <name type="scientific">Phaeomonas parva</name>
    <dbReference type="NCBI Taxonomy" id="124430"/>
    <lineage>
        <taxon>Eukaryota</taxon>
        <taxon>Sar</taxon>
        <taxon>Stramenopiles</taxon>
        <taxon>Ochrophyta</taxon>
        <taxon>Pinguiophyceae</taxon>
        <taxon>Pinguiochrysidales</taxon>
        <taxon>Pinguiochrysidaceae</taxon>
        <taxon>Phaeomonas</taxon>
    </lineage>
</organism>
<comment type="pathway">
    <text evidence="2">Isoprenoid biosynthesis; dimethylallyl diphosphate biosynthesis; dimethylallyl diphosphate from isopentenyl diphosphate: step 1/1.</text>
</comment>
<comment type="similarity">
    <text evidence="3">Belongs to the phytoene/squalene synthase family.</text>
</comment>
<dbReference type="GO" id="GO:0045338">
    <property type="term" value="P:farnesyl diphosphate metabolic process"/>
    <property type="evidence" value="ECO:0007669"/>
    <property type="project" value="InterPro"/>
</dbReference>
<dbReference type="PROSITE" id="PS01045">
    <property type="entry name" value="SQUALEN_PHYTOEN_SYN_2"/>
    <property type="match status" value="1"/>
</dbReference>
<evidence type="ECO:0000256" key="9">
    <source>
        <dbReference type="ARBA" id="ARBA00022955"/>
    </source>
</evidence>
<dbReference type="PANTHER" id="PTHR11626">
    <property type="entry name" value="FARNESYL-DIPHOSPHATE FARNESYLTRANSFERASE"/>
    <property type="match status" value="1"/>
</dbReference>
<dbReference type="FunFam" id="1.10.600.10:FF:000023">
    <property type="entry name" value="Squalene synthase"/>
    <property type="match status" value="1"/>
</dbReference>
<dbReference type="GO" id="GO:0008299">
    <property type="term" value="P:isoprenoid biosynthetic process"/>
    <property type="evidence" value="ECO:0007669"/>
    <property type="project" value="UniProtKB-KW"/>
</dbReference>
<dbReference type="GO" id="GO:0046872">
    <property type="term" value="F:metal ion binding"/>
    <property type="evidence" value="ECO:0007669"/>
    <property type="project" value="UniProtKB-KW"/>
</dbReference>
<dbReference type="NCBIfam" id="TIGR01559">
    <property type="entry name" value="squal_synth"/>
    <property type="match status" value="1"/>
</dbReference>
<dbReference type="GO" id="GO:0004452">
    <property type="term" value="F:isopentenyl-diphosphate delta-isomerase activity"/>
    <property type="evidence" value="ECO:0007669"/>
    <property type="project" value="InterPro"/>
</dbReference>
<dbReference type="PROSITE" id="PS01044">
    <property type="entry name" value="SQUALEN_PHYTOEN_SYN_1"/>
    <property type="match status" value="1"/>
</dbReference>
<dbReference type="GO" id="GO:0051996">
    <property type="term" value="F:squalene synthase [NAD(P)H] activity"/>
    <property type="evidence" value="ECO:0007669"/>
    <property type="project" value="InterPro"/>
</dbReference>
<dbReference type="PANTHER" id="PTHR11626:SF2">
    <property type="entry name" value="SQUALENE SYNTHASE"/>
    <property type="match status" value="1"/>
</dbReference>
<dbReference type="InterPro" id="IPR015797">
    <property type="entry name" value="NUDIX_hydrolase-like_dom_sf"/>
</dbReference>
<keyword evidence="13" id="KW-0472">Membrane</keyword>
<sequence length="765" mass="86033">MATWDASMSQEDFMYKDECIVLDEHDRIVGHESKYEVHRFNAATQRGILHRAFSVFLFNKEGKLLLQQRAADKITFPNVWTNTCCSHPLYGFDPTEVDTPLDVALGRVPGVKRAAVRKLDHELGIRPGDVPVESMKFLTRMHYWAADVVTHGKKSPWGEHEIDYILFAQVDDVEINANPEEVQDTKWVTFQELKNMMKPSSGLLWSPWFRIIVERFVPAWWEDLNATLTTNKHVDVRTIHRFDPTREHMGGDGDAGPWLDTDAPVKVNYVATSGADAKALKQGAYGKIAIHKESKLSQLSRVDEVFSAVYLKLRVNKILANKIEHTDEDVAFCDDILGRVSRSFAAVIRQLPEGLCLDVLIFYIVLRGLDTVEDDMAAFASNDVKCEHLRTFYNTALGKSCDWTMTGVGEGDEALLLEKFDSVARVFWNLPAPSREVIADITKRMGEGMAEFVTKDLGQGTTTVAEYDRYCHFVAGLVGEGLSRLFCVTGLKAARETYEDPAIESNLLALCNPMGLFLQKTNIIRDYLEDFVDGRAFWPQEVWKLYASESLGEFALPENQSSALACLNHLVTDALELIPECLDYLALLRNPEVFRFCAIPQVMAIATLTKCYNNPDVFTGVVKIRKGQSCQLILDSGSLEGVHFWFYTMASDVLRRLPGSDPSFQRTEVACRTVLELTSERYSRKKFLNLAKTLNVIVPIGAVICAAYLFQRKDSWLGQRGEPLLPKLTNPIDVLVLGLLFACMLYLLAFAAIPSVFGKAKVKTT</sequence>
<dbReference type="SFLD" id="SFLDS00005">
    <property type="entry name" value="Isoprenoid_Synthase_Type_I"/>
    <property type="match status" value="1"/>
</dbReference>
<evidence type="ECO:0000256" key="6">
    <source>
        <dbReference type="ARBA" id="ARBA00022679"/>
    </source>
</evidence>
<dbReference type="AlphaFoldDB" id="A0A7S1TT08"/>
<keyword evidence="9" id="KW-0752">Steroid biosynthesis</keyword>
<evidence type="ECO:0000256" key="5">
    <source>
        <dbReference type="ARBA" id="ARBA00022516"/>
    </source>
</evidence>
<evidence type="ECO:0000256" key="11">
    <source>
        <dbReference type="ARBA" id="ARBA00023229"/>
    </source>
</evidence>
<dbReference type="InterPro" id="IPR002060">
    <property type="entry name" value="Squ/phyt_synthse"/>
</dbReference>
<dbReference type="GO" id="GO:0005789">
    <property type="term" value="C:endoplasmic reticulum membrane"/>
    <property type="evidence" value="ECO:0007669"/>
    <property type="project" value="TreeGrafter"/>
</dbReference>
<gene>
    <name evidence="15" type="ORF">PPAR1163_LOCUS3033</name>
</gene>
<keyword evidence="5" id="KW-0444">Lipid biosynthesis</keyword>
<accession>A0A7S1TT08</accession>
<dbReference type="NCBIfam" id="TIGR02150">
    <property type="entry name" value="IPP_isom_1"/>
    <property type="match status" value="1"/>
</dbReference>
<evidence type="ECO:0000256" key="8">
    <source>
        <dbReference type="ARBA" id="ARBA00022842"/>
    </source>
</evidence>
<feature type="transmembrane region" description="Helical" evidence="13">
    <location>
        <begin position="690"/>
        <end position="710"/>
    </location>
</feature>
<name>A0A7S1TT08_9STRA</name>
<evidence type="ECO:0000256" key="1">
    <source>
        <dbReference type="ARBA" id="ARBA00001946"/>
    </source>
</evidence>
<evidence type="ECO:0000256" key="3">
    <source>
        <dbReference type="ARBA" id="ARBA00006251"/>
    </source>
</evidence>
<comment type="cofactor">
    <cofactor evidence="1">
        <name>Mg(2+)</name>
        <dbReference type="ChEBI" id="CHEBI:18420"/>
    </cofactor>
</comment>
<dbReference type="GO" id="GO:0050992">
    <property type="term" value="P:dimethylallyl diphosphate biosynthetic process"/>
    <property type="evidence" value="ECO:0007669"/>
    <property type="project" value="UniProtKB-UniPathway"/>
</dbReference>
<dbReference type="InterPro" id="IPR008949">
    <property type="entry name" value="Isoprenoid_synthase_dom_sf"/>
</dbReference>
<evidence type="ECO:0000313" key="15">
    <source>
        <dbReference type="EMBL" id="CAD9244685.1"/>
    </source>
</evidence>
<dbReference type="Pfam" id="PF00293">
    <property type="entry name" value="NUDIX"/>
    <property type="match status" value="1"/>
</dbReference>
<keyword evidence="10" id="KW-0443">Lipid metabolism</keyword>
<keyword evidence="8" id="KW-0460">Magnesium</keyword>
<dbReference type="InterPro" id="IPR044844">
    <property type="entry name" value="Trans_IPPS_euk-type"/>
</dbReference>
<evidence type="ECO:0000259" key="14">
    <source>
        <dbReference type="PROSITE" id="PS51462"/>
    </source>
</evidence>
<dbReference type="InterPro" id="IPR011876">
    <property type="entry name" value="IsopentenylPP_isomerase_typ1"/>
</dbReference>
<evidence type="ECO:0000256" key="2">
    <source>
        <dbReference type="ARBA" id="ARBA00004826"/>
    </source>
</evidence>
<keyword evidence="12" id="KW-0413">Isomerase</keyword>
<dbReference type="Gene3D" id="3.90.79.10">
    <property type="entry name" value="Nucleoside Triphosphate Pyrophosphohydrolase"/>
    <property type="match status" value="1"/>
</dbReference>
<dbReference type="InterPro" id="IPR033904">
    <property type="entry name" value="Trans_IPPS_HH"/>
</dbReference>
<dbReference type="EMBL" id="HBGJ01005011">
    <property type="protein sequence ID" value="CAD9244685.1"/>
    <property type="molecule type" value="Transcribed_RNA"/>
</dbReference>
<evidence type="ECO:0000256" key="7">
    <source>
        <dbReference type="ARBA" id="ARBA00022723"/>
    </source>
</evidence>
<evidence type="ECO:0000256" key="13">
    <source>
        <dbReference type="SAM" id="Phobius"/>
    </source>
</evidence>
<keyword evidence="13" id="KW-1133">Transmembrane helix</keyword>
<evidence type="ECO:0000256" key="10">
    <source>
        <dbReference type="ARBA" id="ARBA00023098"/>
    </source>
</evidence>
<feature type="domain" description="Nudix hydrolase" evidence="14">
    <location>
        <begin position="48"/>
        <end position="211"/>
    </location>
</feature>
<dbReference type="CDD" id="cd00683">
    <property type="entry name" value="Trans_IPPS_HH"/>
    <property type="match status" value="1"/>
</dbReference>
<keyword evidence="11" id="KW-0414">Isoprene biosynthesis</keyword>
<evidence type="ECO:0000256" key="12">
    <source>
        <dbReference type="ARBA" id="ARBA00023235"/>
    </source>
</evidence>